<dbReference type="RefSeq" id="WP_007495335.1">
    <property type="nucleotide sequence ID" value="NZ_AGBF01000035.1"/>
</dbReference>
<dbReference type="PATRIC" id="fig|700597.3.peg.2724"/>
<protein>
    <submittedName>
        <fullName evidence="1">Uncharacterized protein</fullName>
    </submittedName>
</protein>
<proteinExistence type="predicted"/>
<dbReference type="EMBL" id="AGBF01000035">
    <property type="protein sequence ID" value="EGX59201.1"/>
    <property type="molecule type" value="Genomic_DNA"/>
</dbReference>
<comment type="caution">
    <text evidence="1">The sequence shown here is derived from an EMBL/GenBank/DDBJ whole genome shotgun (WGS) entry which is preliminary data.</text>
</comment>
<name>G2GBA5_9ACTN</name>
<evidence type="ECO:0000313" key="2">
    <source>
        <dbReference type="Proteomes" id="UP000004217"/>
    </source>
</evidence>
<keyword evidence="2" id="KW-1185">Reference proteome</keyword>
<reference evidence="1 2" key="1">
    <citation type="submission" date="2011-08" db="EMBL/GenBank/DDBJ databases">
        <authorList>
            <person name="Lin Y."/>
            <person name="Hao X."/>
            <person name="Johnstone L."/>
            <person name="Miller S.J."/>
            <person name="Wei G."/>
            <person name="Rensing C."/>
        </authorList>
    </citation>
    <scope>NUCLEOTIDE SEQUENCE [LARGE SCALE GENOMIC DNA]</scope>
    <source>
        <strain evidence="1 2">K42</strain>
    </source>
</reference>
<dbReference type="AlphaFoldDB" id="G2GBA5"/>
<evidence type="ECO:0000313" key="1">
    <source>
        <dbReference type="EMBL" id="EGX59201.1"/>
    </source>
</evidence>
<gene>
    <name evidence="1" type="ORF">SZN_13896</name>
</gene>
<organism evidence="1 2">
    <name type="scientific">Streptomyces zinciresistens K42</name>
    <dbReference type="NCBI Taxonomy" id="700597"/>
    <lineage>
        <taxon>Bacteria</taxon>
        <taxon>Bacillati</taxon>
        <taxon>Actinomycetota</taxon>
        <taxon>Actinomycetes</taxon>
        <taxon>Kitasatosporales</taxon>
        <taxon>Streptomycetaceae</taxon>
        <taxon>Streptomyces</taxon>
    </lineage>
</organism>
<accession>G2GBA5</accession>
<dbReference type="Proteomes" id="UP000004217">
    <property type="component" value="Unassembled WGS sequence"/>
</dbReference>
<sequence length="167" mass="18075">MIAIRRNSAPSLAPTAAAVEPPYTIPTLAANDPGREAYLLLGSAWRSSKACLVQTGQRFDVVRAPQQICAPVLAHLRSHRVQHGAVFAESGCWDFFVPLGSGRLLWPHWVTYLGGPTVQIPPRAARDDTLNLRWITRGAPTGQLLTDPEVLRPTLTGLAPTDPRSGP</sequence>